<sequence>MGLDFSSPKATTLIHLLIYLNRNLKGWCYARGAPSSNPLSGPEKRTERRPSDDDVAISRRITIPVPKEEGMEARALRGSNGASPTFPDVGPYSP</sequence>
<organism evidence="2 3">
    <name type="scientific">Brassica cretica</name>
    <name type="common">Mustard</name>
    <dbReference type="NCBI Taxonomy" id="69181"/>
    <lineage>
        <taxon>Eukaryota</taxon>
        <taxon>Viridiplantae</taxon>
        <taxon>Streptophyta</taxon>
        <taxon>Embryophyta</taxon>
        <taxon>Tracheophyta</taxon>
        <taxon>Spermatophyta</taxon>
        <taxon>Magnoliopsida</taxon>
        <taxon>eudicotyledons</taxon>
        <taxon>Gunneridae</taxon>
        <taxon>Pentapetalae</taxon>
        <taxon>rosids</taxon>
        <taxon>malvids</taxon>
        <taxon>Brassicales</taxon>
        <taxon>Brassicaceae</taxon>
        <taxon>Brassiceae</taxon>
        <taxon>Brassica</taxon>
    </lineage>
</organism>
<accession>A0A8S9GWU0</accession>
<protein>
    <submittedName>
        <fullName evidence="2">Uncharacterized protein</fullName>
    </submittedName>
</protein>
<dbReference type="Proteomes" id="UP000712281">
    <property type="component" value="Unassembled WGS sequence"/>
</dbReference>
<name>A0A8S9GWU0_BRACR</name>
<evidence type="ECO:0000313" key="2">
    <source>
        <dbReference type="EMBL" id="KAF2550875.1"/>
    </source>
</evidence>
<dbReference type="EMBL" id="QGKW02001988">
    <property type="protein sequence ID" value="KAF2550875.1"/>
    <property type="molecule type" value="Genomic_DNA"/>
</dbReference>
<feature type="compositionally biased region" description="Basic and acidic residues" evidence="1">
    <location>
        <begin position="66"/>
        <end position="75"/>
    </location>
</feature>
<feature type="region of interest" description="Disordered" evidence="1">
    <location>
        <begin position="66"/>
        <end position="94"/>
    </location>
</feature>
<dbReference type="AlphaFoldDB" id="A0A8S9GWU0"/>
<evidence type="ECO:0000256" key="1">
    <source>
        <dbReference type="SAM" id="MobiDB-lite"/>
    </source>
</evidence>
<comment type="caution">
    <text evidence="2">The sequence shown here is derived from an EMBL/GenBank/DDBJ whole genome shotgun (WGS) entry which is preliminary data.</text>
</comment>
<feature type="region of interest" description="Disordered" evidence="1">
    <location>
        <begin position="31"/>
        <end position="54"/>
    </location>
</feature>
<feature type="compositionally biased region" description="Basic and acidic residues" evidence="1">
    <location>
        <begin position="42"/>
        <end position="52"/>
    </location>
</feature>
<gene>
    <name evidence="2" type="ORF">F2Q68_00038048</name>
</gene>
<reference evidence="2" key="1">
    <citation type="submission" date="2019-12" db="EMBL/GenBank/DDBJ databases">
        <title>Genome sequencing and annotation of Brassica cretica.</title>
        <authorList>
            <person name="Studholme D.J."/>
            <person name="Sarris P.F."/>
        </authorList>
    </citation>
    <scope>NUCLEOTIDE SEQUENCE</scope>
    <source>
        <strain evidence="2">PFS-001/15</strain>
        <tissue evidence="2">Leaf</tissue>
    </source>
</reference>
<evidence type="ECO:0000313" key="3">
    <source>
        <dbReference type="Proteomes" id="UP000712281"/>
    </source>
</evidence>
<proteinExistence type="predicted"/>